<proteinExistence type="predicted"/>
<dbReference type="EMBL" id="CP049216">
    <property type="protein sequence ID" value="QTG12912.1"/>
    <property type="molecule type" value="Genomic_DNA"/>
</dbReference>
<reference evidence="1" key="1">
    <citation type="submission" date="2020-02" db="EMBL/GenBank/DDBJ databases">
        <title>Unexpected conservation and global transmission of agrobacterial virulence plasmids.</title>
        <authorList>
            <person name="Weisberg A.J."/>
            <person name="Davis E.W. II"/>
            <person name="Tabima J.R."/>
            <person name="Belcher M.S."/>
            <person name="Miller M."/>
            <person name="Kuo C.-H."/>
            <person name="Loper J.E."/>
            <person name="Grunwald N.J."/>
            <person name="Putnam M.L."/>
            <person name="Chang J.H."/>
        </authorList>
    </citation>
    <scope>NUCLEOTIDE SEQUENCE</scope>
    <source>
        <strain evidence="1">Q15/94</strain>
    </source>
</reference>
<dbReference type="AlphaFoldDB" id="A0AAJ4T9M3"/>
<organism evidence="1 2">
    <name type="scientific">Agrobacterium tumefaciens</name>
    <dbReference type="NCBI Taxonomy" id="358"/>
    <lineage>
        <taxon>Bacteria</taxon>
        <taxon>Pseudomonadati</taxon>
        <taxon>Pseudomonadota</taxon>
        <taxon>Alphaproteobacteria</taxon>
        <taxon>Hyphomicrobiales</taxon>
        <taxon>Rhizobiaceae</taxon>
        <taxon>Rhizobium/Agrobacterium group</taxon>
        <taxon>Agrobacterium</taxon>
        <taxon>Agrobacterium tumefaciens complex</taxon>
    </lineage>
</organism>
<protein>
    <submittedName>
        <fullName evidence="1">Uncharacterized protein</fullName>
    </submittedName>
</protein>
<gene>
    <name evidence="1" type="ORF">G6M86_06505</name>
</gene>
<dbReference type="InterPro" id="IPR010982">
    <property type="entry name" value="Lambda_DNA-bd_dom_sf"/>
</dbReference>
<dbReference type="SUPFAM" id="SSF47413">
    <property type="entry name" value="lambda repressor-like DNA-binding domains"/>
    <property type="match status" value="1"/>
</dbReference>
<name>A0AAJ4T9M3_AGRTU</name>
<sequence>MQRTPYRPDQNAALTRIEERRAALGISFQELALAADISLATYRRLRNCGRASDAQVKALRFAIRTIERRRRDTAGMFGAMA</sequence>
<dbReference type="GO" id="GO:0003677">
    <property type="term" value="F:DNA binding"/>
    <property type="evidence" value="ECO:0007669"/>
    <property type="project" value="InterPro"/>
</dbReference>
<dbReference type="Gene3D" id="1.10.260.40">
    <property type="entry name" value="lambda repressor-like DNA-binding domains"/>
    <property type="match status" value="1"/>
</dbReference>
<dbReference type="RefSeq" id="WP_333721953.1">
    <property type="nucleotide sequence ID" value="NZ_CP049216.1"/>
</dbReference>
<accession>A0AAJ4T9M3</accession>
<evidence type="ECO:0000313" key="1">
    <source>
        <dbReference type="EMBL" id="QTG12912.1"/>
    </source>
</evidence>
<dbReference type="Proteomes" id="UP000663946">
    <property type="component" value="Chromosome 1"/>
</dbReference>
<evidence type="ECO:0000313" key="2">
    <source>
        <dbReference type="Proteomes" id="UP000663946"/>
    </source>
</evidence>